<dbReference type="STRING" id="54915.ADS79_20845"/>
<evidence type="ECO:0008006" key="6">
    <source>
        <dbReference type="Google" id="ProtNLM"/>
    </source>
</evidence>
<reference evidence="4" key="1">
    <citation type="submission" date="2015-07" db="EMBL/GenBank/DDBJ databases">
        <title>Genome sequencing project for genomic taxonomy and phylogenomics of Bacillus-like bacteria.</title>
        <authorList>
            <person name="Liu B."/>
            <person name="Wang J."/>
            <person name="Zhu Y."/>
            <person name="Liu G."/>
            <person name="Chen Q."/>
            <person name="Chen Z."/>
            <person name="Lan J."/>
            <person name="Che J."/>
            <person name="Ge C."/>
            <person name="Shi H."/>
            <person name="Pan Z."/>
            <person name="Liu X."/>
        </authorList>
    </citation>
    <scope>NUCLEOTIDE SEQUENCE [LARGE SCALE GENOMIC DNA]</scope>
    <source>
        <strain evidence="4">DSM 9887</strain>
    </source>
</reference>
<evidence type="ECO:0000313" key="4">
    <source>
        <dbReference type="Proteomes" id="UP000036834"/>
    </source>
</evidence>
<gene>
    <name evidence="3" type="ORF">ADS79_20845</name>
    <name evidence="2" type="ORF">BRE01_01700</name>
</gene>
<evidence type="ECO:0000313" key="5">
    <source>
        <dbReference type="Proteomes" id="UP000319578"/>
    </source>
</evidence>
<keyword evidence="5" id="KW-1185">Reference proteome</keyword>
<evidence type="ECO:0000313" key="3">
    <source>
        <dbReference type="EMBL" id="KNB71260.1"/>
    </source>
</evidence>
<feature type="compositionally biased region" description="Basic and acidic residues" evidence="1">
    <location>
        <begin position="127"/>
        <end position="136"/>
    </location>
</feature>
<protein>
    <recommendedName>
        <fullName evidence="6">PepSY domain-containing protein</fullName>
    </recommendedName>
</protein>
<dbReference type="PATRIC" id="fig|54915.3.peg.3291"/>
<comment type="caution">
    <text evidence="3">The sequence shown here is derived from an EMBL/GenBank/DDBJ whole genome shotgun (WGS) entry which is preliminary data.</text>
</comment>
<sequence>MYWEDEEFLHEQIKLLSGNAPEPRKDEIKRLQAILSEQARGMDRKEKTRTRASRVFQTAACLALAVWGVSLAFPSLSDKAPSRLEQVIAPHESEGPPYMLNNPPLDHESTDSPSPKSGKNTMQMESRTAEVGHEYTKNGSTSTDKAAVPAHSVQTGSEGDAIAKAKMYLEQQIGAEKQYEVVQSLTNPQQNEFVFLREVNGLPFLNEHYIVALDEQNKGKAITANQIQERAWNEQLFPDPTVTIGRTEAEKILVQTLSRYFAEKQAAVYDPDLMGFIDAKSGQLIGIEKKYDELRGKIYDLDSTRKIWTVTTEDEAIQLLASEFGLVVEKTYRRSENDFLDTRSYRWRTGKSSTITLKTVSSTGEVVEMEYVGQPSTGSSDQMDAARATQTAISFLQNYLAAEVTSLQVIEVEHDKFAYRIYFQALPEQKGSASFSTYTVEVHATTGQVIGFQKNSAKKEQPITKQNQPVRDAITAKEYIDNHPLQLVYVWIHGQEAPSLVYVPLERNLLSGYLEEKK</sequence>
<dbReference type="EMBL" id="BJON01000002">
    <property type="protein sequence ID" value="GED66468.1"/>
    <property type="molecule type" value="Genomic_DNA"/>
</dbReference>
<dbReference type="RefSeq" id="WP_049740294.1">
    <property type="nucleotide sequence ID" value="NZ_BJON01000002.1"/>
</dbReference>
<feature type="region of interest" description="Disordered" evidence="1">
    <location>
        <begin position="92"/>
        <end position="154"/>
    </location>
</feature>
<dbReference type="Proteomes" id="UP000036834">
    <property type="component" value="Unassembled WGS sequence"/>
</dbReference>
<name>A0A0K9YSU0_9BACL</name>
<feature type="compositionally biased region" description="Polar residues" evidence="1">
    <location>
        <begin position="111"/>
        <end position="126"/>
    </location>
</feature>
<dbReference type="EMBL" id="LGIQ01000009">
    <property type="protein sequence ID" value="KNB71260.1"/>
    <property type="molecule type" value="Genomic_DNA"/>
</dbReference>
<reference evidence="3" key="2">
    <citation type="submission" date="2015-07" db="EMBL/GenBank/DDBJ databases">
        <title>MeaNS - Measles Nucleotide Surveillance Program.</title>
        <authorList>
            <person name="Tran T."/>
            <person name="Druce J."/>
        </authorList>
    </citation>
    <scope>NUCLEOTIDE SEQUENCE</scope>
    <source>
        <strain evidence="3">DSM 9887</strain>
    </source>
</reference>
<dbReference type="AlphaFoldDB" id="A0A0K9YSU0"/>
<evidence type="ECO:0000313" key="2">
    <source>
        <dbReference type="EMBL" id="GED66468.1"/>
    </source>
</evidence>
<dbReference type="OrthoDB" id="2476185at2"/>
<dbReference type="Proteomes" id="UP000319578">
    <property type="component" value="Unassembled WGS sequence"/>
</dbReference>
<organism evidence="3 4">
    <name type="scientific">Brevibacillus reuszeri</name>
    <dbReference type="NCBI Taxonomy" id="54915"/>
    <lineage>
        <taxon>Bacteria</taxon>
        <taxon>Bacillati</taxon>
        <taxon>Bacillota</taxon>
        <taxon>Bacilli</taxon>
        <taxon>Bacillales</taxon>
        <taxon>Paenibacillaceae</taxon>
        <taxon>Brevibacillus</taxon>
    </lineage>
</organism>
<evidence type="ECO:0000256" key="1">
    <source>
        <dbReference type="SAM" id="MobiDB-lite"/>
    </source>
</evidence>
<proteinExistence type="predicted"/>
<reference evidence="2 5" key="3">
    <citation type="submission" date="2019-06" db="EMBL/GenBank/DDBJ databases">
        <title>Whole genome shotgun sequence of Brevibacillus reuszeri NBRC 15719.</title>
        <authorList>
            <person name="Hosoyama A."/>
            <person name="Uohara A."/>
            <person name="Ohji S."/>
            <person name="Ichikawa N."/>
        </authorList>
    </citation>
    <scope>NUCLEOTIDE SEQUENCE [LARGE SCALE GENOMIC DNA]</scope>
    <source>
        <strain evidence="2 5">NBRC 15719</strain>
    </source>
</reference>
<accession>A0A0K9YSU0</accession>